<evidence type="ECO:0000313" key="2">
    <source>
        <dbReference type="RefSeq" id="XP_022343982.1"/>
    </source>
</evidence>
<accession>A0A8B8EVN2</accession>
<evidence type="ECO:0000313" key="1">
    <source>
        <dbReference type="Proteomes" id="UP000694844"/>
    </source>
</evidence>
<protein>
    <submittedName>
        <fullName evidence="2">Uncharacterized protein LOC111137047 isoform X1</fullName>
    </submittedName>
</protein>
<dbReference type="OrthoDB" id="10048622at2759"/>
<name>A0A8B8EVN2_CRAVI</name>
<proteinExistence type="predicted"/>
<reference evidence="2" key="1">
    <citation type="submission" date="2025-08" db="UniProtKB">
        <authorList>
            <consortium name="RefSeq"/>
        </authorList>
    </citation>
    <scope>IDENTIFICATION</scope>
    <source>
        <tissue evidence="2">Whole sample</tissue>
    </source>
</reference>
<keyword evidence="1" id="KW-1185">Reference proteome</keyword>
<organism evidence="1 2">
    <name type="scientific">Crassostrea virginica</name>
    <name type="common">Eastern oyster</name>
    <dbReference type="NCBI Taxonomy" id="6565"/>
    <lineage>
        <taxon>Eukaryota</taxon>
        <taxon>Metazoa</taxon>
        <taxon>Spiralia</taxon>
        <taxon>Lophotrochozoa</taxon>
        <taxon>Mollusca</taxon>
        <taxon>Bivalvia</taxon>
        <taxon>Autobranchia</taxon>
        <taxon>Pteriomorphia</taxon>
        <taxon>Ostreida</taxon>
        <taxon>Ostreoidea</taxon>
        <taxon>Ostreidae</taxon>
        <taxon>Crassostrea</taxon>
    </lineage>
</organism>
<dbReference type="RefSeq" id="XP_022343982.1">
    <property type="nucleotide sequence ID" value="XM_022488274.1"/>
</dbReference>
<sequence>MEDKGSFKPTMKCNILHVGPYRIRCMTLLQGGRVSFPPPLANGPGVPLFLACDVMPGNSNMSRISTKYGKLGMAAKFVLRDFRLDGYSNVSAMWFFNIHGLFHLAFSHHLKSLQKECLQNLVGLWTKFYDASNLSSETIEVKLEESVMENAMSQYMLNPRTEIDDLNNGHENDNHDDSEEFVVENNLKACEESNFQLPCVQQNFTQETLNACNSSIDDITRSSEKSNDQNVCECGQKLVCRTCDFKSSENLRTTVNHEYDSRKWPFSARQRTNAAAEKCCLCFQNRQEKSSDISYYKICHTCYQSSSRGPTTRSKTDPNKIQTSEVSPQRLCSADGKDFCSRQHCDTGVETCEFSDVLNAYSVTDKENITNSKLFGLPWNDLCMIIQKSLRKHLTKEKQLEKCLALLELLKIHFTAIDESEGFDQDFLKFCCLKFRETDFFNGHFEGDLGVSKSKFMTILSMWLGTEFYKCSTIISSKVDDFKQQHINCIDNLPPSIEIVRHIFPVFMSTFLLHWQGFSSDFNEMNETRLTLEHNYISKKFKMDVPQSCPNYPLIQLILEFANNALISGVAHVVFSKIKYTN</sequence>
<dbReference type="KEGG" id="cvn:111137047"/>
<dbReference type="AlphaFoldDB" id="A0A8B8EVN2"/>
<dbReference type="GeneID" id="111137047"/>
<gene>
    <name evidence="2" type="primary">LOC111137047</name>
</gene>
<dbReference type="Proteomes" id="UP000694844">
    <property type="component" value="Chromosome 5"/>
</dbReference>